<dbReference type="InterPro" id="IPR056447">
    <property type="entry name" value="REV3_N"/>
</dbReference>
<dbReference type="Gene3D" id="3.30.342.10">
    <property type="entry name" value="DNA Polymerase, chain B, domain 1"/>
    <property type="match status" value="1"/>
</dbReference>
<evidence type="ECO:0000313" key="5">
    <source>
        <dbReference type="Proteomes" id="UP001283361"/>
    </source>
</evidence>
<dbReference type="GO" id="GO:0016035">
    <property type="term" value="C:zeta DNA polymerase complex"/>
    <property type="evidence" value="ECO:0007669"/>
    <property type="project" value="InterPro"/>
</dbReference>
<organism evidence="4 5">
    <name type="scientific">Elysia crispata</name>
    <name type="common">lettuce slug</name>
    <dbReference type="NCBI Taxonomy" id="231223"/>
    <lineage>
        <taxon>Eukaryota</taxon>
        <taxon>Metazoa</taxon>
        <taxon>Spiralia</taxon>
        <taxon>Lophotrochozoa</taxon>
        <taxon>Mollusca</taxon>
        <taxon>Gastropoda</taxon>
        <taxon>Heterobranchia</taxon>
        <taxon>Euthyneura</taxon>
        <taxon>Panpulmonata</taxon>
        <taxon>Sacoglossa</taxon>
        <taxon>Placobranchoidea</taxon>
        <taxon>Plakobranchidae</taxon>
        <taxon>Elysia</taxon>
    </lineage>
</organism>
<comment type="caution">
    <text evidence="4">The sequence shown here is derived from an EMBL/GenBank/DDBJ whole genome shotgun (WGS) entry which is preliminary data.</text>
</comment>
<dbReference type="InterPro" id="IPR056435">
    <property type="entry name" value="DPOD/Z_N"/>
</dbReference>
<reference evidence="4" key="1">
    <citation type="journal article" date="2023" name="G3 (Bethesda)">
        <title>A reference genome for the long-term kleptoplast-retaining sea slug Elysia crispata morphotype clarki.</title>
        <authorList>
            <person name="Eastman K.E."/>
            <person name="Pendleton A.L."/>
            <person name="Shaikh M.A."/>
            <person name="Suttiyut T."/>
            <person name="Ogas R."/>
            <person name="Tomko P."/>
            <person name="Gavelis G."/>
            <person name="Widhalm J.R."/>
            <person name="Wisecaver J.H."/>
        </authorList>
    </citation>
    <scope>NUCLEOTIDE SEQUENCE</scope>
    <source>
        <strain evidence="4">ECLA1</strain>
    </source>
</reference>
<name>A0AAE0ZRL0_9GAST</name>
<dbReference type="GO" id="GO:0003887">
    <property type="term" value="F:DNA-directed DNA polymerase activity"/>
    <property type="evidence" value="ECO:0007669"/>
    <property type="project" value="UniProtKB-EC"/>
</dbReference>
<dbReference type="GO" id="GO:0042276">
    <property type="term" value="P:error-prone translesion synthesis"/>
    <property type="evidence" value="ECO:0007669"/>
    <property type="project" value="TreeGrafter"/>
</dbReference>
<evidence type="ECO:0000313" key="4">
    <source>
        <dbReference type="EMBL" id="KAK3773322.1"/>
    </source>
</evidence>
<dbReference type="Pfam" id="PF24055">
    <property type="entry name" value="POL3_N"/>
    <property type="match status" value="1"/>
</dbReference>
<comment type="catalytic activity">
    <reaction evidence="1">
        <text>DNA(n) + a 2'-deoxyribonucleoside 5'-triphosphate = DNA(n+1) + diphosphate</text>
        <dbReference type="Rhea" id="RHEA:22508"/>
        <dbReference type="Rhea" id="RHEA-COMP:17339"/>
        <dbReference type="Rhea" id="RHEA-COMP:17340"/>
        <dbReference type="ChEBI" id="CHEBI:33019"/>
        <dbReference type="ChEBI" id="CHEBI:61560"/>
        <dbReference type="ChEBI" id="CHEBI:173112"/>
        <dbReference type="EC" id="2.7.7.7"/>
    </reaction>
</comment>
<evidence type="ECO:0008006" key="6">
    <source>
        <dbReference type="Google" id="ProtNLM"/>
    </source>
</evidence>
<dbReference type="PANTHER" id="PTHR45812">
    <property type="entry name" value="DNA POLYMERASE ZETA CATALYTIC SUBUNIT"/>
    <property type="match status" value="1"/>
</dbReference>
<feature type="domain" description="DNA polymerase zeta catalytic subunit N-terminal" evidence="3">
    <location>
        <begin position="1"/>
        <end position="55"/>
    </location>
</feature>
<dbReference type="GO" id="GO:0005634">
    <property type="term" value="C:nucleus"/>
    <property type="evidence" value="ECO:0007669"/>
    <property type="project" value="TreeGrafter"/>
</dbReference>
<evidence type="ECO:0000256" key="1">
    <source>
        <dbReference type="ARBA" id="ARBA00049244"/>
    </source>
</evidence>
<gene>
    <name evidence="4" type="ORF">RRG08_023207</name>
</gene>
<dbReference type="InterPro" id="IPR030559">
    <property type="entry name" value="PolZ_Rev3"/>
</dbReference>
<evidence type="ECO:0000259" key="3">
    <source>
        <dbReference type="Pfam" id="PF24065"/>
    </source>
</evidence>
<dbReference type="SUPFAM" id="SSF53098">
    <property type="entry name" value="Ribonuclease H-like"/>
    <property type="match status" value="1"/>
</dbReference>
<dbReference type="PANTHER" id="PTHR45812:SF1">
    <property type="entry name" value="DNA POLYMERASE ZETA CATALYTIC SUBUNIT"/>
    <property type="match status" value="1"/>
</dbReference>
<proteinExistence type="predicted"/>
<sequence length="172" mass="19264">MFSLRIVTTSQYQAAPIPGLDTTTSEFRGSNVKRVPVLRIFGSTPAGQKTCMHIHGVFPYLYVPYDGTQPADRYLRQFAASLDKALNVANRSASGNQQHVYKISIVSGIPMYGYHPDEEQFLKIYLYNPNNVRKAADLMLGGAVMNKPFQPHESHIPYALQFQEHMIKGGKS</sequence>
<dbReference type="Proteomes" id="UP001283361">
    <property type="component" value="Unassembled WGS sequence"/>
</dbReference>
<dbReference type="GO" id="GO:0000724">
    <property type="term" value="P:double-strand break repair via homologous recombination"/>
    <property type="evidence" value="ECO:0007669"/>
    <property type="project" value="TreeGrafter"/>
</dbReference>
<protein>
    <recommendedName>
        <fullName evidence="6">DNA-directed DNA polymerase family B exonuclease domain-containing protein</fullName>
    </recommendedName>
</protein>
<dbReference type="EMBL" id="JAWDGP010003545">
    <property type="protein sequence ID" value="KAK3773322.1"/>
    <property type="molecule type" value="Genomic_DNA"/>
</dbReference>
<evidence type="ECO:0000259" key="2">
    <source>
        <dbReference type="Pfam" id="PF24055"/>
    </source>
</evidence>
<feature type="domain" description="DNA polymerase delta/zeta catalytic subunit N-terminal" evidence="2">
    <location>
        <begin position="56"/>
        <end position="132"/>
    </location>
</feature>
<accession>A0AAE0ZRL0</accession>
<dbReference type="Pfam" id="PF24065">
    <property type="entry name" value="REV3_N"/>
    <property type="match status" value="1"/>
</dbReference>
<dbReference type="AlphaFoldDB" id="A0AAE0ZRL0"/>
<keyword evidence="5" id="KW-1185">Reference proteome</keyword>
<dbReference type="InterPro" id="IPR012337">
    <property type="entry name" value="RNaseH-like_sf"/>
</dbReference>